<dbReference type="RefSeq" id="WP_183296552.1">
    <property type="nucleotide sequence ID" value="NZ_JACHVX010000003.1"/>
</dbReference>
<evidence type="ECO:0000259" key="1">
    <source>
        <dbReference type="PROSITE" id="PS51819"/>
    </source>
</evidence>
<dbReference type="InterPro" id="IPR004360">
    <property type="entry name" value="Glyas_Fos-R_dOase_dom"/>
</dbReference>
<keyword evidence="2" id="KW-0456">Lyase</keyword>
<dbReference type="PANTHER" id="PTHR36503">
    <property type="entry name" value="BLR2520 PROTEIN"/>
    <property type="match status" value="1"/>
</dbReference>
<proteinExistence type="predicted"/>
<comment type="caution">
    <text evidence="2">The sequence shown here is derived from an EMBL/GenBank/DDBJ whole genome shotgun (WGS) entry which is preliminary data.</text>
</comment>
<accession>A0A7W4UGH9</accession>
<dbReference type="AlphaFoldDB" id="A0A7W4UGH9"/>
<dbReference type="PROSITE" id="PS51819">
    <property type="entry name" value="VOC"/>
    <property type="match status" value="1"/>
</dbReference>
<dbReference type="Proteomes" id="UP000518206">
    <property type="component" value="Unassembled WGS sequence"/>
</dbReference>
<name>A0A7W4UGH9_9CELL</name>
<reference evidence="2 3" key="2">
    <citation type="submission" date="2020-08" db="EMBL/GenBank/DDBJ databases">
        <authorList>
            <person name="Partida-Martinez L."/>
            <person name="Huntemann M."/>
            <person name="Clum A."/>
            <person name="Wang J."/>
            <person name="Palaniappan K."/>
            <person name="Ritter S."/>
            <person name="Chen I.-M."/>
            <person name="Stamatis D."/>
            <person name="Reddy T."/>
            <person name="O'Malley R."/>
            <person name="Daum C."/>
            <person name="Shapiro N."/>
            <person name="Ivanova N."/>
            <person name="Kyrpides N."/>
            <person name="Woyke T."/>
        </authorList>
    </citation>
    <scope>NUCLEOTIDE SEQUENCE [LARGE SCALE GENOMIC DNA]</scope>
    <source>
        <strain evidence="2 3">RAS26</strain>
    </source>
</reference>
<reference evidence="2 3" key="1">
    <citation type="submission" date="2020-08" db="EMBL/GenBank/DDBJ databases">
        <title>The Agave Microbiome: Exploring the role of microbial communities in plant adaptations to desert environments.</title>
        <authorList>
            <person name="Partida-Martinez L.P."/>
        </authorList>
    </citation>
    <scope>NUCLEOTIDE SEQUENCE [LARGE SCALE GENOMIC DNA]</scope>
    <source>
        <strain evidence="2 3">RAS26</strain>
    </source>
</reference>
<keyword evidence="2" id="KW-0560">Oxidoreductase</keyword>
<dbReference type="SUPFAM" id="SSF54593">
    <property type="entry name" value="Glyoxalase/Bleomycin resistance protein/Dihydroxybiphenyl dioxygenase"/>
    <property type="match status" value="1"/>
</dbReference>
<gene>
    <name evidence="2" type="ORF">FHR80_002682</name>
</gene>
<organism evidence="2 3">
    <name type="scientific">Cellulomonas cellasea</name>
    <dbReference type="NCBI Taxonomy" id="43670"/>
    <lineage>
        <taxon>Bacteria</taxon>
        <taxon>Bacillati</taxon>
        <taxon>Actinomycetota</taxon>
        <taxon>Actinomycetes</taxon>
        <taxon>Micrococcales</taxon>
        <taxon>Cellulomonadaceae</taxon>
        <taxon>Cellulomonas</taxon>
    </lineage>
</organism>
<dbReference type="EMBL" id="JACHVX010000003">
    <property type="protein sequence ID" value="MBB2923757.1"/>
    <property type="molecule type" value="Genomic_DNA"/>
</dbReference>
<evidence type="ECO:0000313" key="2">
    <source>
        <dbReference type="EMBL" id="MBB2923757.1"/>
    </source>
</evidence>
<dbReference type="Gene3D" id="3.10.180.10">
    <property type="entry name" value="2,3-Dihydroxybiphenyl 1,2-Dioxygenase, domain 1"/>
    <property type="match status" value="1"/>
</dbReference>
<dbReference type="GO" id="GO:0016829">
    <property type="term" value="F:lyase activity"/>
    <property type="evidence" value="ECO:0007669"/>
    <property type="project" value="UniProtKB-KW"/>
</dbReference>
<keyword evidence="2" id="KW-0223">Dioxygenase</keyword>
<evidence type="ECO:0000313" key="3">
    <source>
        <dbReference type="Proteomes" id="UP000518206"/>
    </source>
</evidence>
<dbReference type="Pfam" id="PF00903">
    <property type="entry name" value="Glyoxalase"/>
    <property type="match status" value="1"/>
</dbReference>
<dbReference type="PANTHER" id="PTHR36503:SF3">
    <property type="entry name" value="BLR0126 PROTEIN"/>
    <property type="match status" value="1"/>
</dbReference>
<dbReference type="InterPro" id="IPR037523">
    <property type="entry name" value="VOC_core"/>
</dbReference>
<sequence>MEPRPTALGLVVADMRASVAFYRRLGVAFASDTDDHEEAQLSPGLRLMLDTESSLMTYVPGWRRPTGGSARASLAFELGTPAEVDTLHAELVAAGVRSTVEPWDAFWGHRWASVVDPDGNGVDLFAPLDVPGQGAG</sequence>
<dbReference type="InterPro" id="IPR029068">
    <property type="entry name" value="Glyas_Bleomycin-R_OHBP_Dase"/>
</dbReference>
<feature type="domain" description="VOC" evidence="1">
    <location>
        <begin position="4"/>
        <end position="127"/>
    </location>
</feature>
<dbReference type="GO" id="GO:0051213">
    <property type="term" value="F:dioxygenase activity"/>
    <property type="evidence" value="ECO:0007669"/>
    <property type="project" value="UniProtKB-KW"/>
</dbReference>
<protein>
    <submittedName>
        <fullName evidence="2">Catechol 2,3-dioxygenase-like lactoylglutathione lyase family enzyme</fullName>
    </submittedName>
</protein>